<dbReference type="Gene3D" id="3.40.50.150">
    <property type="entry name" value="Vaccinia Virus protein VP39"/>
    <property type="match status" value="1"/>
</dbReference>
<dbReference type="Proteomes" id="UP001324380">
    <property type="component" value="Chromosome"/>
</dbReference>
<keyword evidence="2" id="KW-0489">Methyltransferase</keyword>
<name>A0ABZ0TFV2_9SPHI</name>
<dbReference type="SUPFAM" id="SSF53335">
    <property type="entry name" value="S-adenosyl-L-methionine-dependent methyltransferases"/>
    <property type="match status" value="1"/>
</dbReference>
<keyword evidence="3" id="KW-1185">Reference proteome</keyword>
<dbReference type="GO" id="GO:0032259">
    <property type="term" value="P:methylation"/>
    <property type="evidence" value="ECO:0007669"/>
    <property type="project" value="UniProtKB-KW"/>
</dbReference>
<dbReference type="InterPro" id="IPR013216">
    <property type="entry name" value="Methyltransf_11"/>
</dbReference>
<accession>A0ABZ0TFV2</accession>
<feature type="domain" description="Methyltransferase type 11" evidence="1">
    <location>
        <begin position="44"/>
        <end position="127"/>
    </location>
</feature>
<dbReference type="GO" id="GO:0008168">
    <property type="term" value="F:methyltransferase activity"/>
    <property type="evidence" value="ECO:0007669"/>
    <property type="project" value="UniProtKB-KW"/>
</dbReference>
<dbReference type="RefSeq" id="WP_321560810.1">
    <property type="nucleotide sequence ID" value="NZ_CP139558.1"/>
</dbReference>
<reference evidence="2 3" key="1">
    <citation type="submission" date="2023-11" db="EMBL/GenBank/DDBJ databases">
        <title>Analysis of the Genomes of Mucilaginibacter gossypii cycad 4 and M. sabulilitoris SNA2: microbes with the potential for plant growth promotion.</title>
        <authorList>
            <person name="Hirsch A.M."/>
            <person name="Humm E."/>
            <person name="Rubbi M."/>
            <person name="Del Vecchio G."/>
            <person name="Ha S.M."/>
            <person name="Pellegrini M."/>
            <person name="Gunsalus R.P."/>
        </authorList>
    </citation>
    <scope>NUCLEOTIDE SEQUENCE [LARGE SCALE GENOMIC DNA]</scope>
    <source>
        <strain evidence="2 3">SNA2</strain>
    </source>
</reference>
<evidence type="ECO:0000259" key="1">
    <source>
        <dbReference type="Pfam" id="PF08241"/>
    </source>
</evidence>
<proteinExistence type="predicted"/>
<evidence type="ECO:0000313" key="3">
    <source>
        <dbReference type="Proteomes" id="UP001324380"/>
    </source>
</evidence>
<evidence type="ECO:0000313" key="2">
    <source>
        <dbReference type="EMBL" id="WPU91644.1"/>
    </source>
</evidence>
<gene>
    <name evidence="2" type="ORF">SNE25_20205</name>
</gene>
<keyword evidence="2" id="KW-0808">Transferase</keyword>
<dbReference type="Pfam" id="PF08241">
    <property type="entry name" value="Methyltransf_11"/>
    <property type="match status" value="1"/>
</dbReference>
<sequence>MRETHLERLSEIEIDLNNNLYLHYSTYHHDLFDQLGRYAKGRTLDIGCGNMPYKKVLGPLITEYIGCDIVQSSTACVDILCPANDIPVGDSSFDTVISTQTIEHLEDHQGMVNEAYRVLDNSGYFIISGPMYWPLHEEPYDFFRFTKHGLRYILEKAGFEIVTISSNGGKWAVAGQALIHALYPTVNNIRGFKGKIIRMIAKGFGGVKTINRLFSYLDHKVPDYTNTMNYVIVARKNQHLVNSAARNHHHAL</sequence>
<protein>
    <submittedName>
        <fullName evidence="2">Class I SAM-dependent methyltransferase</fullName>
    </submittedName>
</protein>
<dbReference type="CDD" id="cd02440">
    <property type="entry name" value="AdoMet_MTases"/>
    <property type="match status" value="1"/>
</dbReference>
<dbReference type="InterPro" id="IPR029063">
    <property type="entry name" value="SAM-dependent_MTases_sf"/>
</dbReference>
<organism evidence="2 3">
    <name type="scientific">Mucilaginibacter sabulilitoris</name>
    <dbReference type="NCBI Taxonomy" id="1173583"/>
    <lineage>
        <taxon>Bacteria</taxon>
        <taxon>Pseudomonadati</taxon>
        <taxon>Bacteroidota</taxon>
        <taxon>Sphingobacteriia</taxon>
        <taxon>Sphingobacteriales</taxon>
        <taxon>Sphingobacteriaceae</taxon>
        <taxon>Mucilaginibacter</taxon>
    </lineage>
</organism>
<dbReference type="EMBL" id="CP139558">
    <property type="protein sequence ID" value="WPU91644.1"/>
    <property type="molecule type" value="Genomic_DNA"/>
</dbReference>